<dbReference type="Proteomes" id="UP000324748">
    <property type="component" value="Unassembled WGS sequence"/>
</dbReference>
<comment type="caution">
    <text evidence="3">The sequence shown here is derived from an EMBL/GenBank/DDBJ whole genome shotgun (WGS) entry which is preliminary data.</text>
</comment>
<organism evidence="3 5">
    <name type="scientific">Puccinia graminis f. sp. tritici</name>
    <dbReference type="NCBI Taxonomy" id="56615"/>
    <lineage>
        <taxon>Eukaryota</taxon>
        <taxon>Fungi</taxon>
        <taxon>Dikarya</taxon>
        <taxon>Basidiomycota</taxon>
        <taxon>Pucciniomycotina</taxon>
        <taxon>Pucciniomycetes</taxon>
        <taxon>Pucciniales</taxon>
        <taxon>Pucciniaceae</taxon>
        <taxon>Puccinia</taxon>
    </lineage>
</organism>
<dbReference type="Proteomes" id="UP000325313">
    <property type="component" value="Unassembled WGS sequence"/>
</dbReference>
<dbReference type="EMBL" id="VSWC01000184">
    <property type="protein sequence ID" value="KAA1067567.1"/>
    <property type="molecule type" value="Genomic_DNA"/>
</dbReference>
<feature type="chain" id="PRO_5036137043" evidence="2">
    <location>
        <begin position="21"/>
        <end position="566"/>
    </location>
</feature>
<keyword evidence="5" id="KW-1185">Reference proteome</keyword>
<sequence length="566" mass="59090">MHSRSLSISLLIASITTAISLPIDQDYQSGTPPTDLNPEILQAMDGPTKSEYFPSGKFMNSGMGPKPDLASGQLNGEAGRPGFNKNPKNTGYSLSGFPHENESVGQAAKTPSTTGHPNFPAGNAYSPFQSAPSYGQNSIQAGRNSPAGHPLMSHERPSASQSTTGMSGMAHQTPSPSKPTPDQNQPQGPLGNEAYMGEPSSNNKLPQRRNLRRELGEGPFKALERRQDGSEFLDGLNAGDDGTLGMGSPFGEFDGPSGGADGMMDDGANPDVLNNALGTGLKRRTSIGSLSELLQRRHNGEDHTMEQGAKNATEQAVGQNNQSPVKQTATNSTETPSEQVEPGSTSKVTSEDPAIPQASDKSNPTGQSGMSPSINELNSKQSNTQAEGSSHRPHSKGKTPGQMPESFAAQFQPQRLSPQDQQMPSTGSPQMNPNLPTGQMGSQPAFMGGKSNAVNPNTPNGPGFGPPQASPFGMGAGPMNPNTGMGAGLRNNESMIAEMEDPSATDEDAADEEGKNVNEGQEEGTDQLSGKELESPASNPSLFPGNPQTAGPTAPKEDFMAMGQPI</sequence>
<evidence type="ECO:0000313" key="6">
    <source>
        <dbReference type="Proteomes" id="UP000325313"/>
    </source>
</evidence>
<evidence type="ECO:0000256" key="2">
    <source>
        <dbReference type="SAM" id="SignalP"/>
    </source>
</evidence>
<evidence type="ECO:0000313" key="5">
    <source>
        <dbReference type="Proteomes" id="UP000324748"/>
    </source>
</evidence>
<accession>A0A5B0LRE4</accession>
<feature type="compositionally biased region" description="Polar residues" evidence="1">
    <location>
        <begin position="536"/>
        <end position="551"/>
    </location>
</feature>
<name>A0A5B0LRE4_PUCGR</name>
<dbReference type="EMBL" id="VDEP01000377">
    <property type="protein sequence ID" value="KAA1092188.1"/>
    <property type="molecule type" value="Genomic_DNA"/>
</dbReference>
<feature type="signal peptide" evidence="2">
    <location>
        <begin position="1"/>
        <end position="20"/>
    </location>
</feature>
<evidence type="ECO:0000313" key="4">
    <source>
        <dbReference type="EMBL" id="KAA1092188.1"/>
    </source>
</evidence>
<feature type="compositionally biased region" description="Polar residues" evidence="1">
    <location>
        <begin position="359"/>
        <end position="388"/>
    </location>
</feature>
<feature type="compositionally biased region" description="Polar residues" evidence="1">
    <location>
        <begin position="310"/>
        <end position="348"/>
    </location>
</feature>
<feature type="compositionally biased region" description="Polar residues" evidence="1">
    <location>
        <begin position="126"/>
        <end position="143"/>
    </location>
</feature>
<evidence type="ECO:0000256" key="1">
    <source>
        <dbReference type="SAM" id="MobiDB-lite"/>
    </source>
</evidence>
<feature type="compositionally biased region" description="Polar residues" evidence="1">
    <location>
        <begin position="158"/>
        <end position="187"/>
    </location>
</feature>
<feature type="region of interest" description="Disordered" evidence="1">
    <location>
        <begin position="55"/>
        <end position="566"/>
    </location>
</feature>
<feature type="compositionally biased region" description="Polar residues" evidence="1">
    <location>
        <begin position="409"/>
        <end position="442"/>
    </location>
</feature>
<dbReference type="OrthoDB" id="2497678at2759"/>
<evidence type="ECO:0000313" key="3">
    <source>
        <dbReference type="EMBL" id="KAA1067567.1"/>
    </source>
</evidence>
<keyword evidence="2" id="KW-0732">Signal</keyword>
<feature type="compositionally biased region" description="Basic and acidic residues" evidence="1">
    <location>
        <begin position="212"/>
        <end position="229"/>
    </location>
</feature>
<protein>
    <submittedName>
        <fullName evidence="3">Uncharacterized protein</fullName>
    </submittedName>
</protein>
<proteinExistence type="predicted"/>
<feature type="compositionally biased region" description="Acidic residues" evidence="1">
    <location>
        <begin position="498"/>
        <end position="511"/>
    </location>
</feature>
<feature type="compositionally biased region" description="Basic and acidic residues" evidence="1">
    <location>
        <begin position="294"/>
        <end position="305"/>
    </location>
</feature>
<reference evidence="5 6" key="1">
    <citation type="submission" date="2019-05" db="EMBL/GenBank/DDBJ databases">
        <title>Emergence of the Ug99 lineage of the wheat stem rust pathogen through somatic hybridization.</title>
        <authorList>
            <person name="Li F."/>
            <person name="Upadhyaya N.M."/>
            <person name="Sperschneider J."/>
            <person name="Matny O."/>
            <person name="Nguyen-Phuc H."/>
            <person name="Mago R."/>
            <person name="Raley C."/>
            <person name="Miller M.E."/>
            <person name="Silverstein K.A.T."/>
            <person name="Henningsen E."/>
            <person name="Hirsch C.D."/>
            <person name="Visser B."/>
            <person name="Pretorius Z.A."/>
            <person name="Steffenson B.J."/>
            <person name="Schwessinger B."/>
            <person name="Dodds P.N."/>
            <person name="Figueroa M."/>
        </authorList>
    </citation>
    <scope>NUCLEOTIDE SEQUENCE [LARGE SCALE GENOMIC DNA]</scope>
    <source>
        <strain evidence="3">21-0</strain>
        <strain evidence="4 6">Ug99</strain>
    </source>
</reference>
<dbReference type="AlphaFoldDB" id="A0A5B0LRE4"/>
<gene>
    <name evidence="3" type="ORF">PGT21_009748</name>
    <name evidence="4" type="ORF">PGTUg99_017472</name>
</gene>